<reference evidence="2 3" key="1">
    <citation type="submission" date="2023-07" db="EMBL/GenBank/DDBJ databases">
        <title>Sequencing the genomes of 1000 actinobacteria strains.</title>
        <authorList>
            <person name="Klenk H.-P."/>
        </authorList>
    </citation>
    <scope>NUCLEOTIDE SEQUENCE [LARGE SCALE GENOMIC DNA]</scope>
    <source>
        <strain evidence="2 3">DSM 14555</strain>
    </source>
</reference>
<organism evidence="2 3">
    <name type="scientific">Arthrobacter russicus</name>
    <dbReference type="NCBI Taxonomy" id="172040"/>
    <lineage>
        <taxon>Bacteria</taxon>
        <taxon>Bacillati</taxon>
        <taxon>Actinomycetota</taxon>
        <taxon>Actinomycetes</taxon>
        <taxon>Micrococcales</taxon>
        <taxon>Micrococcaceae</taxon>
        <taxon>Arthrobacter</taxon>
    </lineage>
</organism>
<dbReference type="EMBL" id="JAVDQF010000001">
    <property type="protein sequence ID" value="MDR6269852.1"/>
    <property type="molecule type" value="Genomic_DNA"/>
</dbReference>
<feature type="chain" id="PRO_5045842702" evidence="1">
    <location>
        <begin position="34"/>
        <end position="106"/>
    </location>
</feature>
<evidence type="ECO:0000313" key="2">
    <source>
        <dbReference type="EMBL" id="MDR6269852.1"/>
    </source>
</evidence>
<evidence type="ECO:0000256" key="1">
    <source>
        <dbReference type="SAM" id="SignalP"/>
    </source>
</evidence>
<feature type="signal peptide" evidence="1">
    <location>
        <begin position="1"/>
        <end position="33"/>
    </location>
</feature>
<dbReference type="RefSeq" id="WP_309798498.1">
    <property type="nucleotide sequence ID" value="NZ_BAAAHY010000005.1"/>
</dbReference>
<evidence type="ECO:0000313" key="3">
    <source>
        <dbReference type="Proteomes" id="UP001185069"/>
    </source>
</evidence>
<proteinExistence type="predicted"/>
<accession>A0ABU1JEM9</accession>
<keyword evidence="3" id="KW-1185">Reference proteome</keyword>
<name>A0ABU1JEM9_9MICC</name>
<keyword evidence="1" id="KW-0732">Signal</keyword>
<protein>
    <submittedName>
        <fullName evidence="2">Uncharacterized protein</fullName>
    </submittedName>
</protein>
<gene>
    <name evidence="2" type="ORF">JOE69_002090</name>
</gene>
<comment type="caution">
    <text evidence="2">The sequence shown here is derived from an EMBL/GenBank/DDBJ whole genome shotgun (WGS) entry which is preliminary data.</text>
</comment>
<sequence>MGIIAPNKRKFRPLAAAALAGIIGLTGVSLAPAAVANGYPVQVIKIGPVSKDYWDVLTYKNTPFATSQDCVVYAESKLRPKTWAQCVYAEYQGQSGWYVAFSGTNQ</sequence>
<dbReference type="Proteomes" id="UP001185069">
    <property type="component" value="Unassembled WGS sequence"/>
</dbReference>